<feature type="transmembrane region" description="Helical" evidence="5">
    <location>
        <begin position="80"/>
        <end position="101"/>
    </location>
</feature>
<evidence type="ECO:0000256" key="1">
    <source>
        <dbReference type="ARBA" id="ARBA00004141"/>
    </source>
</evidence>
<gene>
    <name evidence="7" type="ORF">SDRG_15985</name>
</gene>
<reference evidence="7 8" key="1">
    <citation type="submission" date="2012-04" db="EMBL/GenBank/DDBJ databases">
        <title>The Genome Sequence of Saprolegnia declina VS20.</title>
        <authorList>
            <consortium name="The Broad Institute Genome Sequencing Platform"/>
            <person name="Russ C."/>
            <person name="Nusbaum C."/>
            <person name="Tyler B."/>
            <person name="van West P."/>
            <person name="Dieguez-Uribeondo J."/>
            <person name="de Bruijn I."/>
            <person name="Tripathy S."/>
            <person name="Jiang R."/>
            <person name="Young S.K."/>
            <person name="Zeng Q."/>
            <person name="Gargeya S."/>
            <person name="Fitzgerald M."/>
            <person name="Haas B."/>
            <person name="Abouelleil A."/>
            <person name="Alvarado L."/>
            <person name="Arachchi H.M."/>
            <person name="Berlin A."/>
            <person name="Chapman S.B."/>
            <person name="Goldberg J."/>
            <person name="Griggs A."/>
            <person name="Gujja S."/>
            <person name="Hansen M."/>
            <person name="Howarth C."/>
            <person name="Imamovic A."/>
            <person name="Larimer J."/>
            <person name="McCowen C."/>
            <person name="Montmayeur A."/>
            <person name="Murphy C."/>
            <person name="Neiman D."/>
            <person name="Pearson M."/>
            <person name="Priest M."/>
            <person name="Roberts A."/>
            <person name="Saif S."/>
            <person name="Shea T."/>
            <person name="Sisk P."/>
            <person name="Sykes S."/>
            <person name="Wortman J."/>
            <person name="Nusbaum C."/>
            <person name="Birren B."/>
        </authorList>
    </citation>
    <scope>NUCLEOTIDE SEQUENCE [LARGE SCALE GENOMIC DNA]</scope>
    <source>
        <strain evidence="7 8">VS20</strain>
    </source>
</reference>
<keyword evidence="4 5" id="KW-0472">Membrane</keyword>
<dbReference type="VEuPathDB" id="FungiDB:SDRG_15985"/>
<dbReference type="Proteomes" id="UP000030762">
    <property type="component" value="Unassembled WGS sequence"/>
</dbReference>
<dbReference type="InterPro" id="IPR050367">
    <property type="entry name" value="APC_superfamily"/>
</dbReference>
<dbReference type="OMA" id="FNISHHT"/>
<feature type="transmembrane region" description="Helical" evidence="5">
    <location>
        <begin position="411"/>
        <end position="429"/>
    </location>
</feature>
<evidence type="ECO:0000313" key="7">
    <source>
        <dbReference type="EMBL" id="EQC26181.1"/>
    </source>
</evidence>
<feature type="transmembrane region" description="Helical" evidence="5">
    <location>
        <begin position="191"/>
        <end position="212"/>
    </location>
</feature>
<dbReference type="Pfam" id="PF00324">
    <property type="entry name" value="AA_permease"/>
    <property type="match status" value="1"/>
</dbReference>
<evidence type="ECO:0000256" key="3">
    <source>
        <dbReference type="ARBA" id="ARBA00022989"/>
    </source>
</evidence>
<organism evidence="7 8">
    <name type="scientific">Saprolegnia diclina (strain VS20)</name>
    <dbReference type="NCBI Taxonomy" id="1156394"/>
    <lineage>
        <taxon>Eukaryota</taxon>
        <taxon>Sar</taxon>
        <taxon>Stramenopiles</taxon>
        <taxon>Oomycota</taxon>
        <taxon>Saprolegniomycetes</taxon>
        <taxon>Saprolegniales</taxon>
        <taxon>Saprolegniaceae</taxon>
        <taxon>Saprolegnia</taxon>
    </lineage>
</organism>
<dbReference type="AlphaFoldDB" id="T0PV96"/>
<evidence type="ECO:0000259" key="6">
    <source>
        <dbReference type="Pfam" id="PF00324"/>
    </source>
</evidence>
<dbReference type="OrthoDB" id="3900342at2759"/>
<feature type="domain" description="Amino acid permease/ SLC12A" evidence="6">
    <location>
        <begin position="31"/>
        <end position="414"/>
    </location>
</feature>
<dbReference type="GO" id="GO:0055085">
    <property type="term" value="P:transmembrane transport"/>
    <property type="evidence" value="ECO:0007669"/>
    <property type="project" value="InterPro"/>
</dbReference>
<dbReference type="Gene3D" id="1.20.1740.10">
    <property type="entry name" value="Amino acid/polyamine transporter I"/>
    <property type="match status" value="1"/>
</dbReference>
<keyword evidence="3 5" id="KW-1133">Transmembrane helix</keyword>
<keyword evidence="8" id="KW-1185">Reference proteome</keyword>
<keyword evidence="2 5" id="KW-0812">Transmembrane</keyword>
<evidence type="ECO:0000313" key="8">
    <source>
        <dbReference type="Proteomes" id="UP000030762"/>
    </source>
</evidence>
<evidence type="ECO:0000256" key="2">
    <source>
        <dbReference type="ARBA" id="ARBA00022692"/>
    </source>
</evidence>
<dbReference type="RefSeq" id="XP_008620396.1">
    <property type="nucleotide sequence ID" value="XM_008622174.1"/>
</dbReference>
<feature type="transmembrane region" description="Helical" evidence="5">
    <location>
        <begin position="121"/>
        <end position="139"/>
    </location>
</feature>
<feature type="transmembrane region" description="Helical" evidence="5">
    <location>
        <begin position="389"/>
        <end position="406"/>
    </location>
</feature>
<feature type="transmembrane region" description="Helical" evidence="5">
    <location>
        <begin position="41"/>
        <end position="60"/>
    </location>
</feature>
<name>T0PV96_SAPDV</name>
<evidence type="ECO:0000256" key="4">
    <source>
        <dbReference type="ARBA" id="ARBA00023136"/>
    </source>
</evidence>
<feature type="transmembrane region" description="Helical" evidence="5">
    <location>
        <begin position="346"/>
        <end position="369"/>
    </location>
</feature>
<feature type="transmembrane region" description="Helical" evidence="5">
    <location>
        <begin position="151"/>
        <end position="171"/>
    </location>
</feature>
<dbReference type="EMBL" id="JH767239">
    <property type="protein sequence ID" value="EQC26181.1"/>
    <property type="molecule type" value="Genomic_DNA"/>
</dbReference>
<dbReference type="InParanoid" id="T0PV96"/>
<feature type="transmembrane region" description="Helical" evidence="5">
    <location>
        <begin position="320"/>
        <end position="339"/>
    </location>
</feature>
<feature type="transmembrane region" description="Helical" evidence="5">
    <location>
        <begin position="12"/>
        <end position="29"/>
    </location>
</feature>
<evidence type="ECO:0000256" key="5">
    <source>
        <dbReference type="SAM" id="Phobius"/>
    </source>
</evidence>
<feature type="transmembrane region" description="Helical" evidence="5">
    <location>
        <begin position="280"/>
        <end position="300"/>
    </location>
</feature>
<dbReference type="PANTHER" id="PTHR42770">
    <property type="entry name" value="AMINO ACID TRANSPORTER-RELATED"/>
    <property type="match status" value="1"/>
</dbReference>
<dbReference type="GeneID" id="19956712"/>
<dbReference type="InterPro" id="IPR004841">
    <property type="entry name" value="AA-permease/SLC12A_dom"/>
</dbReference>
<dbReference type="GO" id="GO:0016020">
    <property type="term" value="C:membrane"/>
    <property type="evidence" value="ECO:0007669"/>
    <property type="project" value="UniProtKB-SubCell"/>
</dbReference>
<comment type="subcellular location">
    <subcellularLocation>
        <location evidence="1">Membrane</location>
        <topology evidence="1">Multi-pass membrane protein</topology>
    </subcellularLocation>
</comment>
<feature type="transmembrane region" description="Helical" evidence="5">
    <location>
        <begin position="224"/>
        <end position="244"/>
    </location>
</feature>
<accession>T0PV96</accession>
<protein>
    <recommendedName>
        <fullName evidence="6">Amino acid permease/ SLC12A domain-containing protein</fullName>
    </recommendedName>
</protein>
<feature type="transmembrane region" description="Helical" evidence="5">
    <location>
        <begin position="250"/>
        <end position="268"/>
    </location>
</feature>
<dbReference type="PANTHER" id="PTHR42770:SF7">
    <property type="entry name" value="MEMBRANE PROTEIN"/>
    <property type="match status" value="1"/>
</dbReference>
<sequence>MTAPPLLRASALDIWSLGIAIVIGGQYFSWNAGLTAGVASYGLALALMGSAYVCLVLSIAEMTSTLPFAGGAYGLSRCCLGYFSGFVIGCCEVLEYIAYVSSSVLTLGQMLQIVFPVLSDAYLPLVWLAIYVVAVAIHIRGGRVFWLLVRALAFLSISVLVLYCVGSLSFVRFDLYAGSATVGGATSFFTSMPLAAWFFVGVESLNTLANTIHDPKIVIPRGQIPCVLALCLTGISVFFVAVSLPPGAAALPSVVAIFNPGFTLMFGISNEVATLFSIPATFATIFGFILAYANILSALANSKLLPVWVGAVHPTYHTQANALIVGSVIGYILCFCVTYSPTLGEVLFNICMFFGFSAYLAQCAGYLYLRREFKHLPRQFKSPVGKPGVYYAAIVWSMNWISIVCCQGNTAYLLSCISAILVLLTLYYYTYAKSRQSISDDERKILLFVHVAKNNSNKSKRSRARATRWGRLKGKLESLVSKARRSHASSRNSVTTLGTSSRDSVRQVHFFSWLAPTKTAPTPMGPPGATTDVAKLDRSMKKPHTIAPTVNELQPAEPVMHVEDVH</sequence>
<proteinExistence type="predicted"/>